<organism evidence="3 4">
    <name type="scientific">Desulforamulus aeronauticus DSM 10349</name>
    <dbReference type="NCBI Taxonomy" id="1121421"/>
    <lineage>
        <taxon>Bacteria</taxon>
        <taxon>Bacillati</taxon>
        <taxon>Bacillota</taxon>
        <taxon>Clostridia</taxon>
        <taxon>Eubacteriales</taxon>
        <taxon>Peptococcaceae</taxon>
        <taxon>Desulforamulus</taxon>
    </lineage>
</organism>
<dbReference type="Proteomes" id="UP000183997">
    <property type="component" value="Unassembled WGS sequence"/>
</dbReference>
<dbReference type="STRING" id="1121421.SAMN02745123_03919"/>
<proteinExistence type="predicted"/>
<feature type="domain" description="Heparan-alpha-glucosaminide N-acetyltransferase catalytic" evidence="2">
    <location>
        <begin position="13"/>
        <end position="222"/>
    </location>
</feature>
<evidence type="ECO:0000313" key="3">
    <source>
        <dbReference type="EMBL" id="SHL01607.1"/>
    </source>
</evidence>
<reference evidence="4" key="1">
    <citation type="submission" date="2016-11" db="EMBL/GenBank/DDBJ databases">
        <authorList>
            <person name="Varghese N."/>
            <person name="Submissions S."/>
        </authorList>
    </citation>
    <scope>NUCLEOTIDE SEQUENCE [LARGE SCALE GENOMIC DNA]</scope>
    <source>
        <strain evidence="4">DSM 10349</strain>
    </source>
</reference>
<feature type="transmembrane region" description="Helical" evidence="1">
    <location>
        <begin position="169"/>
        <end position="188"/>
    </location>
</feature>
<keyword evidence="4" id="KW-1185">Reference proteome</keyword>
<keyword evidence="1" id="KW-0812">Transmembrane</keyword>
<feature type="transmembrane region" description="Helical" evidence="1">
    <location>
        <begin position="104"/>
        <end position="122"/>
    </location>
</feature>
<evidence type="ECO:0000259" key="2">
    <source>
        <dbReference type="Pfam" id="PF07786"/>
    </source>
</evidence>
<sequence>MANLLNQHRPSHRIWELDFFRSIAILLMVFFHLIYDLHFFYNIPIHYESGVVYYIGKASASLFIFLAGISCTLSKNNTKRGLHLLLWALAITVTTSIAVPGSNIIFGILHLLGVSILLSTFFQKLKAFFLILIGSGIMIIGVSLPSLTAPNNWLAPLGLLSADFYSADYYPLFPWFGLFLWGVAFGRIKYRERISIFPWDLSQSFWLKPGQHSLSIYLLHQPVLLLILYVAFKLT</sequence>
<gene>
    <name evidence="3" type="ORF">SAMN02745123_03919</name>
</gene>
<evidence type="ECO:0000256" key="1">
    <source>
        <dbReference type="SAM" id="Phobius"/>
    </source>
</evidence>
<keyword evidence="1" id="KW-0472">Membrane</keyword>
<feature type="transmembrane region" description="Helical" evidence="1">
    <location>
        <begin position="20"/>
        <end position="39"/>
    </location>
</feature>
<dbReference type="InterPro" id="IPR012429">
    <property type="entry name" value="HGSNAT_cat"/>
</dbReference>
<dbReference type="Pfam" id="PF07786">
    <property type="entry name" value="HGSNAT_cat"/>
    <property type="match status" value="1"/>
</dbReference>
<dbReference type="AlphaFoldDB" id="A0A1M6X6I4"/>
<feature type="transmembrane region" description="Helical" evidence="1">
    <location>
        <begin position="129"/>
        <end position="149"/>
    </location>
</feature>
<feature type="transmembrane region" description="Helical" evidence="1">
    <location>
        <begin position="51"/>
        <end position="69"/>
    </location>
</feature>
<feature type="transmembrane region" description="Helical" evidence="1">
    <location>
        <begin position="81"/>
        <end position="98"/>
    </location>
</feature>
<name>A0A1M6X6I4_9FIRM</name>
<protein>
    <submittedName>
        <fullName evidence="3">Uncharacterized membrane protein</fullName>
    </submittedName>
</protein>
<dbReference type="RefSeq" id="WP_238456884.1">
    <property type="nucleotide sequence ID" value="NZ_FRAR01000040.1"/>
</dbReference>
<evidence type="ECO:0000313" key="4">
    <source>
        <dbReference type="Proteomes" id="UP000183997"/>
    </source>
</evidence>
<accession>A0A1M6X6I4</accession>
<keyword evidence="1" id="KW-1133">Transmembrane helix</keyword>
<dbReference type="EMBL" id="FRAR01000040">
    <property type="protein sequence ID" value="SHL01607.1"/>
    <property type="molecule type" value="Genomic_DNA"/>
</dbReference>
<feature type="transmembrane region" description="Helical" evidence="1">
    <location>
        <begin position="214"/>
        <end position="232"/>
    </location>
</feature>